<evidence type="ECO:0000313" key="13">
    <source>
        <dbReference type="EMBL" id="CAI2180271.1"/>
    </source>
</evidence>
<dbReference type="InterPro" id="IPR031127">
    <property type="entry name" value="E3_UB_ligase_RBR"/>
</dbReference>
<evidence type="ECO:0000256" key="6">
    <source>
        <dbReference type="ARBA" id="ARBA00022771"/>
    </source>
</evidence>
<protein>
    <recommendedName>
        <fullName evidence="2">RBR-type E3 ubiquitin transferase</fullName>
        <ecNumber evidence="2">2.3.2.31</ecNumber>
    </recommendedName>
</protein>
<feature type="domain" description="RING-type" evidence="12">
    <location>
        <begin position="48"/>
        <end position="262"/>
    </location>
</feature>
<dbReference type="PROSITE" id="PS50089">
    <property type="entry name" value="ZF_RING_2"/>
    <property type="match status" value="1"/>
</dbReference>
<dbReference type="InterPro" id="IPR044066">
    <property type="entry name" value="TRIAD_supradom"/>
</dbReference>
<dbReference type="GO" id="GO:0016567">
    <property type="term" value="P:protein ubiquitination"/>
    <property type="evidence" value="ECO:0007669"/>
    <property type="project" value="InterPro"/>
</dbReference>
<dbReference type="Gene3D" id="1.20.120.1750">
    <property type="match status" value="1"/>
</dbReference>
<feature type="domain" description="RING-type" evidence="11">
    <location>
        <begin position="52"/>
        <end position="103"/>
    </location>
</feature>
<keyword evidence="14" id="KW-1185">Reference proteome</keyword>
<gene>
    <name evidence="13" type="ORF">FWILDA_LOCUS9500</name>
</gene>
<dbReference type="CDD" id="cd20335">
    <property type="entry name" value="BRcat_RBR"/>
    <property type="match status" value="1"/>
</dbReference>
<evidence type="ECO:0000256" key="7">
    <source>
        <dbReference type="ARBA" id="ARBA00022786"/>
    </source>
</evidence>
<keyword evidence="6 9" id="KW-0863">Zinc-finger</keyword>
<dbReference type="EMBL" id="CAMKVN010002253">
    <property type="protein sequence ID" value="CAI2180271.1"/>
    <property type="molecule type" value="Genomic_DNA"/>
</dbReference>
<dbReference type="SUPFAM" id="SSF57850">
    <property type="entry name" value="RING/U-box"/>
    <property type="match status" value="3"/>
</dbReference>
<dbReference type="PANTHER" id="PTHR11685">
    <property type="entry name" value="RBR FAMILY RING FINGER AND IBR DOMAIN-CONTAINING"/>
    <property type="match status" value="1"/>
</dbReference>
<keyword evidence="7" id="KW-0833">Ubl conjugation pathway</keyword>
<evidence type="ECO:0000256" key="9">
    <source>
        <dbReference type="PROSITE-ProRule" id="PRU00175"/>
    </source>
</evidence>
<feature type="compositionally biased region" description="Low complexity" evidence="10">
    <location>
        <begin position="1"/>
        <end position="14"/>
    </location>
</feature>
<keyword evidence="3" id="KW-0808">Transferase</keyword>
<keyword evidence="8" id="KW-0862">Zinc</keyword>
<keyword evidence="4" id="KW-0479">Metal-binding</keyword>
<evidence type="ECO:0000256" key="3">
    <source>
        <dbReference type="ARBA" id="ARBA00022679"/>
    </source>
</evidence>
<evidence type="ECO:0000256" key="4">
    <source>
        <dbReference type="ARBA" id="ARBA00022723"/>
    </source>
</evidence>
<evidence type="ECO:0000256" key="5">
    <source>
        <dbReference type="ARBA" id="ARBA00022737"/>
    </source>
</evidence>
<organism evidence="13 14">
    <name type="scientific">Funneliformis geosporum</name>
    <dbReference type="NCBI Taxonomy" id="1117311"/>
    <lineage>
        <taxon>Eukaryota</taxon>
        <taxon>Fungi</taxon>
        <taxon>Fungi incertae sedis</taxon>
        <taxon>Mucoromycota</taxon>
        <taxon>Glomeromycotina</taxon>
        <taxon>Glomeromycetes</taxon>
        <taxon>Glomerales</taxon>
        <taxon>Glomeraceae</taxon>
        <taxon>Funneliformis</taxon>
    </lineage>
</organism>
<evidence type="ECO:0000256" key="1">
    <source>
        <dbReference type="ARBA" id="ARBA00001798"/>
    </source>
</evidence>
<dbReference type="Gene3D" id="3.30.40.10">
    <property type="entry name" value="Zinc/RING finger domain, C3HC4 (zinc finger)"/>
    <property type="match status" value="1"/>
</dbReference>
<dbReference type="InterPro" id="IPR002867">
    <property type="entry name" value="IBR_dom"/>
</dbReference>
<evidence type="ECO:0000259" key="11">
    <source>
        <dbReference type="PROSITE" id="PS50089"/>
    </source>
</evidence>
<evidence type="ECO:0000313" key="14">
    <source>
        <dbReference type="Proteomes" id="UP001153678"/>
    </source>
</evidence>
<dbReference type="InterPro" id="IPR013083">
    <property type="entry name" value="Znf_RING/FYVE/PHD"/>
</dbReference>
<dbReference type="GO" id="GO:0008270">
    <property type="term" value="F:zinc ion binding"/>
    <property type="evidence" value="ECO:0007669"/>
    <property type="project" value="UniProtKB-KW"/>
</dbReference>
<sequence length="266" mass="30314">MGSSVSTVPTSTPTRMNSNYRRRTQSDYLPSEYSHSFIRDISTISTTMKRECQICFDSLPKSFFLLITKGCNHELNICKLCVSKHISTQLGSKGDVEINCPSDGCYQKLQHDDVKRLASTEVFERFDLLSLRLALSRMPEFRWCKNSGCGSGQIHFDGDDAPIMTCEACGEKSCYTHDVPWHKNFTCDEYDVNRRGDDEATQDLLNRETKPCPKCGVRIIKNGGCNHMTCKVKTCNFEFCWLCLADYNKIRRNGNSSHKRSCQLYA</sequence>
<proteinExistence type="predicted"/>
<evidence type="ECO:0000256" key="8">
    <source>
        <dbReference type="ARBA" id="ARBA00022833"/>
    </source>
</evidence>
<dbReference type="EC" id="2.3.2.31" evidence="2"/>
<comment type="catalytic activity">
    <reaction evidence="1">
        <text>[E2 ubiquitin-conjugating enzyme]-S-ubiquitinyl-L-cysteine + [acceptor protein]-L-lysine = [E2 ubiquitin-conjugating enzyme]-L-cysteine + [acceptor protein]-N(6)-ubiquitinyl-L-lysine.</text>
        <dbReference type="EC" id="2.3.2.31"/>
    </reaction>
</comment>
<name>A0A9W4WUN7_9GLOM</name>
<dbReference type="PROSITE" id="PS51873">
    <property type="entry name" value="TRIAD"/>
    <property type="match status" value="1"/>
</dbReference>
<dbReference type="Pfam" id="PF22191">
    <property type="entry name" value="IBR_1"/>
    <property type="match status" value="1"/>
</dbReference>
<dbReference type="InterPro" id="IPR001841">
    <property type="entry name" value="Znf_RING"/>
</dbReference>
<reference evidence="13" key="1">
    <citation type="submission" date="2022-08" db="EMBL/GenBank/DDBJ databases">
        <authorList>
            <person name="Kallberg Y."/>
            <person name="Tangrot J."/>
            <person name="Rosling A."/>
        </authorList>
    </citation>
    <scope>NUCLEOTIDE SEQUENCE</scope>
    <source>
        <strain evidence="13">Wild A</strain>
    </source>
</reference>
<keyword evidence="5" id="KW-0677">Repeat</keyword>
<dbReference type="Pfam" id="PF01485">
    <property type="entry name" value="IBR"/>
    <property type="match status" value="1"/>
</dbReference>
<accession>A0A9W4WUN7</accession>
<evidence type="ECO:0000256" key="10">
    <source>
        <dbReference type="SAM" id="MobiDB-lite"/>
    </source>
</evidence>
<comment type="caution">
    <text evidence="13">The sequence shown here is derived from an EMBL/GenBank/DDBJ whole genome shotgun (WGS) entry which is preliminary data.</text>
</comment>
<feature type="region of interest" description="Disordered" evidence="10">
    <location>
        <begin position="1"/>
        <end position="23"/>
    </location>
</feature>
<dbReference type="FunFam" id="3.30.40.10:FF:000137">
    <property type="entry name" value="RanBP-type and C3HC4-type zinc finger-containing protein 1"/>
    <property type="match status" value="1"/>
</dbReference>
<evidence type="ECO:0000259" key="12">
    <source>
        <dbReference type="PROSITE" id="PS51873"/>
    </source>
</evidence>
<dbReference type="Proteomes" id="UP001153678">
    <property type="component" value="Unassembled WGS sequence"/>
</dbReference>
<dbReference type="GO" id="GO:0061630">
    <property type="term" value="F:ubiquitin protein ligase activity"/>
    <property type="evidence" value="ECO:0007669"/>
    <property type="project" value="UniProtKB-EC"/>
</dbReference>
<dbReference type="OrthoDB" id="1431934at2759"/>
<dbReference type="AlphaFoldDB" id="A0A9W4WUN7"/>
<dbReference type="SMART" id="SM00647">
    <property type="entry name" value="IBR"/>
    <property type="match status" value="2"/>
</dbReference>
<evidence type="ECO:0000256" key="2">
    <source>
        <dbReference type="ARBA" id="ARBA00012251"/>
    </source>
</evidence>